<dbReference type="PANTHER" id="PTHR42770:SF8">
    <property type="entry name" value="PUTRESCINE IMPORTER PUUP"/>
    <property type="match status" value="1"/>
</dbReference>
<feature type="transmembrane region" description="Helical" evidence="6">
    <location>
        <begin position="87"/>
        <end position="109"/>
    </location>
</feature>
<dbReference type="GO" id="GO:0022857">
    <property type="term" value="F:transmembrane transporter activity"/>
    <property type="evidence" value="ECO:0007669"/>
    <property type="project" value="InterPro"/>
</dbReference>
<dbReference type="InterPro" id="IPR050367">
    <property type="entry name" value="APC_superfamily"/>
</dbReference>
<feature type="transmembrane region" description="Helical" evidence="6">
    <location>
        <begin position="272"/>
        <end position="305"/>
    </location>
</feature>
<dbReference type="GO" id="GO:0005886">
    <property type="term" value="C:plasma membrane"/>
    <property type="evidence" value="ECO:0007669"/>
    <property type="project" value="UniProtKB-SubCell"/>
</dbReference>
<evidence type="ECO:0000256" key="1">
    <source>
        <dbReference type="ARBA" id="ARBA00004651"/>
    </source>
</evidence>
<dbReference type="RefSeq" id="WP_039209714.1">
    <property type="nucleotide sequence ID" value="NZ_JTJZ01000019.1"/>
</dbReference>
<dbReference type="OrthoDB" id="9762947at2"/>
<feature type="transmembrane region" description="Helical" evidence="6">
    <location>
        <begin position="325"/>
        <end position="347"/>
    </location>
</feature>
<feature type="transmembrane region" description="Helical" evidence="6">
    <location>
        <begin position="189"/>
        <end position="210"/>
    </location>
</feature>
<evidence type="ECO:0000256" key="6">
    <source>
        <dbReference type="SAM" id="Phobius"/>
    </source>
</evidence>
<evidence type="ECO:0000313" key="8">
    <source>
        <dbReference type="Proteomes" id="UP000031488"/>
    </source>
</evidence>
<feature type="transmembrane region" description="Helical" evidence="6">
    <location>
        <begin position="16"/>
        <end position="36"/>
    </location>
</feature>
<name>A0A0B9ANH8_BRELN</name>
<dbReference type="AlphaFoldDB" id="A0A0B9ANH8"/>
<dbReference type="Pfam" id="PF13520">
    <property type="entry name" value="AA_permease_2"/>
    <property type="match status" value="1"/>
</dbReference>
<evidence type="ECO:0008006" key="9">
    <source>
        <dbReference type="Google" id="ProtNLM"/>
    </source>
</evidence>
<gene>
    <name evidence="7" type="ORF">AE0388_1979</name>
</gene>
<feature type="transmembrane region" description="Helical" evidence="6">
    <location>
        <begin position="121"/>
        <end position="141"/>
    </location>
</feature>
<evidence type="ECO:0000256" key="2">
    <source>
        <dbReference type="ARBA" id="ARBA00022475"/>
    </source>
</evidence>
<evidence type="ECO:0000256" key="4">
    <source>
        <dbReference type="ARBA" id="ARBA00022989"/>
    </source>
</evidence>
<protein>
    <recommendedName>
        <fullName evidence="9">Putrescine importer PuuP</fullName>
    </recommendedName>
</protein>
<dbReference type="PIRSF" id="PIRSF006060">
    <property type="entry name" value="AA_transporter"/>
    <property type="match status" value="1"/>
</dbReference>
<dbReference type="InterPro" id="IPR002293">
    <property type="entry name" value="AA/rel_permease1"/>
</dbReference>
<keyword evidence="3 6" id="KW-0812">Transmembrane</keyword>
<dbReference type="EMBL" id="JTJZ01000019">
    <property type="protein sequence ID" value="KHS52329.1"/>
    <property type="molecule type" value="Genomic_DNA"/>
</dbReference>
<organism evidence="7 8">
    <name type="scientific">Brevibacterium linens</name>
    <dbReference type="NCBI Taxonomy" id="1703"/>
    <lineage>
        <taxon>Bacteria</taxon>
        <taxon>Bacillati</taxon>
        <taxon>Actinomycetota</taxon>
        <taxon>Actinomycetes</taxon>
        <taxon>Micrococcales</taxon>
        <taxon>Brevibacteriaceae</taxon>
        <taxon>Brevibacterium</taxon>
    </lineage>
</organism>
<comment type="caution">
    <text evidence="7">The sequence shown here is derived from an EMBL/GenBank/DDBJ whole genome shotgun (WGS) entry which is preliminary data.</text>
</comment>
<feature type="transmembrane region" description="Helical" evidence="6">
    <location>
        <begin position="385"/>
        <end position="403"/>
    </location>
</feature>
<feature type="transmembrane region" description="Helical" evidence="6">
    <location>
        <begin position="409"/>
        <end position="427"/>
    </location>
</feature>
<reference evidence="7 8" key="1">
    <citation type="submission" date="2014-11" db="EMBL/GenBank/DDBJ databases">
        <title>Draft Genome Sequence of Brevibacterium linens AE038-8.</title>
        <authorList>
            <person name="Maizel D."/>
            <person name="Utturkar S.M."/>
            <person name="Brown S.D."/>
            <person name="Ferrero M."/>
            <person name="Rosen B.P."/>
        </authorList>
    </citation>
    <scope>NUCLEOTIDE SEQUENCE [LARGE SCALE GENOMIC DNA]</scope>
    <source>
        <strain evidence="7 8">AE038-8</strain>
    </source>
</reference>
<keyword evidence="2" id="KW-1003">Cell membrane</keyword>
<evidence type="ECO:0000313" key="7">
    <source>
        <dbReference type="EMBL" id="KHS52329.1"/>
    </source>
</evidence>
<sequence length="455" mass="47992">MSDTVTLNRTLKLPSLVIFGLAYLTPLIVLGIFGVIASQTNGASASAYLLALGAMLFTANSYGRMAAAYPVAGSAYTYVRKTIDGRIGFLVGWATMLDYLFLPMVIWLIGGSYLQAQFPGVPMAVWIIGFIILTTVLNVVGIKVADRVNLILMSFQILVIVFFVALSLADVFASDGGAGLISAAPFTGIDSTLVAIGGGAAVAAYSFLGFDAVTTFTEETIDPRRTVPKAIMLIALIGGGIFVIVAYAVQLVHPGGVFENSDAAAFEIAKSIGGHLFGAIFLAALVIAQFTSGIAAQAAGSRLLYAMGRDGVLPRSFFGKLSPRFHTPVLSLLAIAVIGLIAIFMNVATSTSFINFGAFLAFIMVNVSVIVYWARERRGGRSLNVWLYLVCPIIGVLVIGFLLTQLDVHAITLGAIWLVVGAVILAVTTKGFRTQPSELAVDSVDSDLPEAAQQV</sequence>
<evidence type="ECO:0000256" key="5">
    <source>
        <dbReference type="ARBA" id="ARBA00023136"/>
    </source>
</evidence>
<evidence type="ECO:0000256" key="3">
    <source>
        <dbReference type="ARBA" id="ARBA00022692"/>
    </source>
</evidence>
<dbReference type="PANTHER" id="PTHR42770">
    <property type="entry name" value="AMINO ACID TRANSPORTER-RELATED"/>
    <property type="match status" value="1"/>
</dbReference>
<keyword evidence="4 6" id="KW-1133">Transmembrane helix</keyword>
<dbReference type="Gene3D" id="1.20.1740.10">
    <property type="entry name" value="Amino acid/polyamine transporter I"/>
    <property type="match status" value="1"/>
</dbReference>
<feature type="transmembrane region" description="Helical" evidence="6">
    <location>
        <begin position="353"/>
        <end position="373"/>
    </location>
</feature>
<proteinExistence type="predicted"/>
<feature type="transmembrane region" description="Helical" evidence="6">
    <location>
        <begin position="230"/>
        <end position="252"/>
    </location>
</feature>
<keyword evidence="8" id="KW-1185">Reference proteome</keyword>
<dbReference type="PATRIC" id="fig|1703.6.peg.1871"/>
<comment type="subcellular location">
    <subcellularLocation>
        <location evidence="1">Cell membrane</location>
        <topology evidence="1">Multi-pass membrane protein</topology>
    </subcellularLocation>
</comment>
<feature type="transmembrane region" description="Helical" evidence="6">
    <location>
        <begin position="148"/>
        <end position="169"/>
    </location>
</feature>
<dbReference type="Proteomes" id="UP000031488">
    <property type="component" value="Unassembled WGS sequence"/>
</dbReference>
<accession>A0A0B9ANH8</accession>
<keyword evidence="5 6" id="KW-0472">Membrane</keyword>
<feature type="transmembrane region" description="Helical" evidence="6">
    <location>
        <begin position="48"/>
        <end position="67"/>
    </location>
</feature>